<dbReference type="Proteomes" id="UP000250235">
    <property type="component" value="Unassembled WGS sequence"/>
</dbReference>
<dbReference type="OrthoDB" id="411615at2759"/>
<dbReference type="AlphaFoldDB" id="A0A2Z7CM30"/>
<evidence type="ECO:0000313" key="3">
    <source>
        <dbReference type="Proteomes" id="UP000250235"/>
    </source>
</evidence>
<dbReference type="PANTHER" id="PTHR43383">
    <property type="entry name" value="NODULIN 6"/>
    <property type="match status" value="1"/>
</dbReference>
<organism evidence="2 3">
    <name type="scientific">Dorcoceras hygrometricum</name>
    <dbReference type="NCBI Taxonomy" id="472368"/>
    <lineage>
        <taxon>Eukaryota</taxon>
        <taxon>Viridiplantae</taxon>
        <taxon>Streptophyta</taxon>
        <taxon>Embryophyta</taxon>
        <taxon>Tracheophyta</taxon>
        <taxon>Spermatophyta</taxon>
        <taxon>Magnoliopsida</taxon>
        <taxon>eudicotyledons</taxon>
        <taxon>Gunneridae</taxon>
        <taxon>Pentapetalae</taxon>
        <taxon>asterids</taxon>
        <taxon>lamiids</taxon>
        <taxon>Lamiales</taxon>
        <taxon>Gesneriaceae</taxon>
        <taxon>Didymocarpoideae</taxon>
        <taxon>Trichosporeae</taxon>
        <taxon>Loxocarpinae</taxon>
        <taxon>Dorcoceras</taxon>
    </lineage>
</organism>
<dbReference type="InterPro" id="IPR013103">
    <property type="entry name" value="RVT_2"/>
</dbReference>
<evidence type="ECO:0000313" key="2">
    <source>
        <dbReference type="EMBL" id="KZV46967.1"/>
    </source>
</evidence>
<keyword evidence="3" id="KW-1185">Reference proteome</keyword>
<reference evidence="2 3" key="1">
    <citation type="journal article" date="2015" name="Proc. Natl. Acad. Sci. U.S.A.">
        <title>The resurrection genome of Boea hygrometrica: A blueprint for survival of dehydration.</title>
        <authorList>
            <person name="Xiao L."/>
            <person name="Yang G."/>
            <person name="Zhang L."/>
            <person name="Yang X."/>
            <person name="Zhao S."/>
            <person name="Ji Z."/>
            <person name="Zhou Q."/>
            <person name="Hu M."/>
            <person name="Wang Y."/>
            <person name="Chen M."/>
            <person name="Xu Y."/>
            <person name="Jin H."/>
            <person name="Xiao X."/>
            <person name="Hu G."/>
            <person name="Bao F."/>
            <person name="Hu Y."/>
            <person name="Wan P."/>
            <person name="Li L."/>
            <person name="Deng X."/>
            <person name="Kuang T."/>
            <person name="Xiang C."/>
            <person name="Zhu J.K."/>
            <person name="Oliver M.J."/>
            <person name="He Y."/>
        </authorList>
    </citation>
    <scope>NUCLEOTIDE SEQUENCE [LARGE SCALE GENOMIC DNA]</scope>
    <source>
        <strain evidence="3">cv. XS01</strain>
    </source>
</reference>
<protein>
    <recommendedName>
        <fullName evidence="1">Reverse transcriptase Ty1/copia-type domain-containing protein</fullName>
    </recommendedName>
</protein>
<gene>
    <name evidence="2" type="ORF">F511_35508</name>
</gene>
<dbReference type="EMBL" id="KQ995347">
    <property type="protein sequence ID" value="KZV46967.1"/>
    <property type="molecule type" value="Genomic_DNA"/>
</dbReference>
<name>A0A2Z7CM30_9LAMI</name>
<dbReference type="Pfam" id="PF07727">
    <property type="entry name" value="RVT_2"/>
    <property type="match status" value="1"/>
</dbReference>
<sequence>MDLPPGNKPLGCKWIFKRKMKSDGTIDKYKARLVIKGYRQKEGLDYFDTYSPVTRITSIRVILSIAALRNHSVHKMDVKTAFLNGDLEEEIYMEQPKGFSAPGQENKVCKLVKFLYGLKQAPKQWHEKFDKTMIESGFKVNECDKCVYIKDSEDGYVILCIYVDDMLIIGSNDKMVKSTKKMLSSRFDMKDMGLDYFDTYSPVTRITSIRVILAIAALRNHSVHQMDVKTAFLNGDLEEEIYMEQPEGFSAPGQETRFVNW</sequence>
<dbReference type="InterPro" id="IPR043502">
    <property type="entry name" value="DNA/RNA_pol_sf"/>
</dbReference>
<dbReference type="SUPFAM" id="SSF56672">
    <property type="entry name" value="DNA/RNA polymerases"/>
    <property type="match status" value="1"/>
</dbReference>
<evidence type="ECO:0000259" key="1">
    <source>
        <dbReference type="Pfam" id="PF07727"/>
    </source>
</evidence>
<dbReference type="PANTHER" id="PTHR43383:SF2">
    <property type="entry name" value="AMIDOHYDROLASE 2 FAMILY PROTEIN"/>
    <property type="match status" value="1"/>
</dbReference>
<accession>A0A2Z7CM30</accession>
<proteinExistence type="predicted"/>
<feature type="domain" description="Reverse transcriptase Ty1/copia-type" evidence="1">
    <location>
        <begin position="2"/>
        <end position="193"/>
    </location>
</feature>